<proteinExistence type="predicted"/>
<name>A0A0C3GJN6_PILCF</name>
<gene>
    <name evidence="1" type="ORF">PILCRDRAFT_101222</name>
</gene>
<sequence length="102" mass="11728">MEPSRELFPPTRLAYASRFLGIPREFVLNTLVPRMLQYTMTTNSSMPRSEYEQGLSLSARGVSDTAWTCRTNTSFLRQRQIYSASFIISSQRCKVRTYSNSS</sequence>
<protein>
    <submittedName>
        <fullName evidence="1">Uncharacterized protein</fullName>
    </submittedName>
</protein>
<evidence type="ECO:0000313" key="2">
    <source>
        <dbReference type="Proteomes" id="UP000054166"/>
    </source>
</evidence>
<dbReference type="EMBL" id="KN832970">
    <property type="protein sequence ID" value="KIM91854.1"/>
    <property type="molecule type" value="Genomic_DNA"/>
</dbReference>
<dbReference type="AlphaFoldDB" id="A0A0C3GJN6"/>
<reference evidence="2" key="2">
    <citation type="submission" date="2015-01" db="EMBL/GenBank/DDBJ databases">
        <title>Evolutionary Origins and Diversification of the Mycorrhizal Mutualists.</title>
        <authorList>
            <consortium name="DOE Joint Genome Institute"/>
            <consortium name="Mycorrhizal Genomics Consortium"/>
            <person name="Kohler A."/>
            <person name="Kuo A."/>
            <person name="Nagy L.G."/>
            <person name="Floudas D."/>
            <person name="Copeland A."/>
            <person name="Barry K.W."/>
            <person name="Cichocki N."/>
            <person name="Veneault-Fourrey C."/>
            <person name="LaButti K."/>
            <person name="Lindquist E.A."/>
            <person name="Lipzen A."/>
            <person name="Lundell T."/>
            <person name="Morin E."/>
            <person name="Murat C."/>
            <person name="Riley R."/>
            <person name="Ohm R."/>
            <person name="Sun H."/>
            <person name="Tunlid A."/>
            <person name="Henrissat B."/>
            <person name="Grigoriev I.V."/>
            <person name="Hibbett D.S."/>
            <person name="Martin F."/>
        </authorList>
    </citation>
    <scope>NUCLEOTIDE SEQUENCE [LARGE SCALE GENOMIC DNA]</scope>
    <source>
        <strain evidence="2">F 1598</strain>
    </source>
</reference>
<accession>A0A0C3GJN6</accession>
<dbReference type="Proteomes" id="UP000054166">
    <property type="component" value="Unassembled WGS sequence"/>
</dbReference>
<dbReference type="HOGENOM" id="CLU_2278482_0_0_1"/>
<dbReference type="InParanoid" id="A0A0C3GJN6"/>
<evidence type="ECO:0000313" key="1">
    <source>
        <dbReference type="EMBL" id="KIM91854.1"/>
    </source>
</evidence>
<organism evidence="1 2">
    <name type="scientific">Piloderma croceum (strain F 1598)</name>
    <dbReference type="NCBI Taxonomy" id="765440"/>
    <lineage>
        <taxon>Eukaryota</taxon>
        <taxon>Fungi</taxon>
        <taxon>Dikarya</taxon>
        <taxon>Basidiomycota</taxon>
        <taxon>Agaricomycotina</taxon>
        <taxon>Agaricomycetes</taxon>
        <taxon>Agaricomycetidae</taxon>
        <taxon>Atheliales</taxon>
        <taxon>Atheliaceae</taxon>
        <taxon>Piloderma</taxon>
    </lineage>
</organism>
<reference evidence="1 2" key="1">
    <citation type="submission" date="2014-04" db="EMBL/GenBank/DDBJ databases">
        <authorList>
            <consortium name="DOE Joint Genome Institute"/>
            <person name="Kuo A."/>
            <person name="Tarkka M."/>
            <person name="Buscot F."/>
            <person name="Kohler A."/>
            <person name="Nagy L.G."/>
            <person name="Floudas D."/>
            <person name="Copeland A."/>
            <person name="Barry K.W."/>
            <person name="Cichocki N."/>
            <person name="Veneault-Fourrey C."/>
            <person name="LaButti K."/>
            <person name="Lindquist E.A."/>
            <person name="Lipzen A."/>
            <person name="Lundell T."/>
            <person name="Morin E."/>
            <person name="Murat C."/>
            <person name="Sun H."/>
            <person name="Tunlid A."/>
            <person name="Henrissat B."/>
            <person name="Grigoriev I.V."/>
            <person name="Hibbett D.S."/>
            <person name="Martin F."/>
            <person name="Nordberg H.P."/>
            <person name="Cantor M.N."/>
            <person name="Hua S.X."/>
        </authorList>
    </citation>
    <scope>NUCLEOTIDE SEQUENCE [LARGE SCALE GENOMIC DNA]</scope>
    <source>
        <strain evidence="1 2">F 1598</strain>
    </source>
</reference>
<keyword evidence="2" id="KW-1185">Reference proteome</keyword>